<comment type="subcellular location">
    <subcellularLocation>
        <location evidence="1">Cell membrane</location>
        <topology evidence="1">Multi-pass membrane protein</topology>
    </subcellularLocation>
</comment>
<dbReference type="GO" id="GO:0015379">
    <property type="term" value="F:potassium:chloride symporter activity"/>
    <property type="evidence" value="ECO:0007669"/>
    <property type="project" value="InterPro"/>
</dbReference>
<dbReference type="Proteomes" id="UP000514720">
    <property type="component" value="Chromosome"/>
</dbReference>
<evidence type="ECO:0000256" key="3">
    <source>
        <dbReference type="ARBA" id="ARBA00022475"/>
    </source>
</evidence>
<keyword evidence="6" id="KW-0630">Potassium</keyword>
<keyword evidence="5 10" id="KW-0812">Transmembrane</keyword>
<evidence type="ECO:0000256" key="5">
    <source>
        <dbReference type="ARBA" id="ARBA00022692"/>
    </source>
</evidence>
<dbReference type="GO" id="GO:0005886">
    <property type="term" value="C:plasma membrane"/>
    <property type="evidence" value="ECO:0007669"/>
    <property type="project" value="UniProtKB-SubCell"/>
</dbReference>
<evidence type="ECO:0000256" key="4">
    <source>
        <dbReference type="ARBA" id="ARBA00022538"/>
    </source>
</evidence>
<feature type="transmembrane region" description="Helical" evidence="10">
    <location>
        <begin position="377"/>
        <end position="397"/>
    </location>
</feature>
<feature type="transmembrane region" description="Helical" evidence="10">
    <location>
        <begin position="78"/>
        <end position="102"/>
    </location>
</feature>
<dbReference type="KEGG" id="xcl:G4Z02_02585"/>
<feature type="transmembrane region" description="Helical" evidence="10">
    <location>
        <begin position="12"/>
        <end position="33"/>
    </location>
</feature>
<keyword evidence="12" id="KW-1185">Reference proteome</keyword>
<keyword evidence="4" id="KW-0633">Potassium transport</keyword>
<evidence type="ECO:0000256" key="9">
    <source>
        <dbReference type="ARBA" id="ARBA00023136"/>
    </source>
</evidence>
<organism evidence="11 12">
    <name type="scientific">Candidatus Xianfuyuplasma coldseepsis</name>
    <dbReference type="NCBI Taxonomy" id="2782163"/>
    <lineage>
        <taxon>Bacteria</taxon>
        <taxon>Bacillati</taxon>
        <taxon>Mycoplasmatota</taxon>
        <taxon>Mollicutes</taxon>
        <taxon>Candidatus Izemoplasmatales</taxon>
        <taxon>Candidatus Izemoplasmataceae</taxon>
        <taxon>Candidatus Xianfuyuplasma</taxon>
    </lineage>
</organism>
<evidence type="ECO:0000256" key="8">
    <source>
        <dbReference type="ARBA" id="ARBA00023065"/>
    </source>
</evidence>
<keyword evidence="7 10" id="KW-1133">Transmembrane helix</keyword>
<dbReference type="PANTHER" id="PTHR32024:SF1">
    <property type="entry name" value="KTR SYSTEM POTASSIUM UPTAKE PROTEIN B"/>
    <property type="match status" value="1"/>
</dbReference>
<evidence type="ECO:0000256" key="7">
    <source>
        <dbReference type="ARBA" id="ARBA00022989"/>
    </source>
</evidence>
<dbReference type="RefSeq" id="WP_258878301.1">
    <property type="nucleotide sequence ID" value="NZ_CP048914.1"/>
</dbReference>
<feature type="transmembrane region" description="Helical" evidence="10">
    <location>
        <begin position="349"/>
        <end position="371"/>
    </location>
</feature>
<dbReference type="Pfam" id="PF02386">
    <property type="entry name" value="TrkH"/>
    <property type="match status" value="1"/>
</dbReference>
<evidence type="ECO:0000256" key="6">
    <source>
        <dbReference type="ARBA" id="ARBA00022958"/>
    </source>
</evidence>
<feature type="transmembrane region" description="Helical" evidence="10">
    <location>
        <begin position="129"/>
        <end position="149"/>
    </location>
</feature>
<feature type="transmembrane region" description="Helical" evidence="10">
    <location>
        <begin position="296"/>
        <end position="329"/>
    </location>
</feature>
<dbReference type="PANTHER" id="PTHR32024">
    <property type="entry name" value="TRK SYSTEM POTASSIUM UPTAKE PROTEIN TRKG-RELATED"/>
    <property type="match status" value="1"/>
</dbReference>
<keyword evidence="3" id="KW-1003">Cell membrane</keyword>
<proteinExistence type="predicted"/>
<evidence type="ECO:0000313" key="12">
    <source>
        <dbReference type="Proteomes" id="UP000514720"/>
    </source>
</evidence>
<evidence type="ECO:0000256" key="10">
    <source>
        <dbReference type="SAM" id="Phobius"/>
    </source>
</evidence>
<dbReference type="InterPro" id="IPR003445">
    <property type="entry name" value="Cat_transpt"/>
</dbReference>
<sequence length="449" mass="48181">MNAVRKFRQIHLTTAEILVLGFALVILIGALLLNLPFASKSGDSVGFVNALFTAASSVAVTGLVVVDTLTHWTTFGHVVILILIQIGGLGIITMGTLFALIIGRRITFRQRVVMQEAMNKITVGGVVRLARYILIMTFVVEGIGAIILATRFIPIYGVGQGIWLSVFHSVSAFCNAGFDLIGNFQSLTPFVNDPVVTLTVAMLIIIGGLGFVVIFELLEKKSLKRLSLHSKIAISMTAFLLVLGYIIVLALEFNNPETMGNLSIGGKLLSGFFHSVTPRTAGFNTLPMDKLMLGTIVMTMIFMFIGAGTAGTAGGVKVTTVGVIVASIVSTLKGRKETESFNRKLPRDLVNKSLAIITLAMLWVITVIFILSITEDAPLQVIVFEAISAFGTVGLSLGITTQLSVVGKLVITITMFVGRIGPLTLFMALAQRRQVTTAISYPDEEIMIG</sequence>
<dbReference type="AlphaFoldDB" id="A0A7L7KQX2"/>
<accession>A0A7L7KQX2</accession>
<feature type="transmembrane region" description="Helical" evidence="10">
    <location>
        <begin position="198"/>
        <end position="218"/>
    </location>
</feature>
<keyword evidence="8" id="KW-0406">Ion transport</keyword>
<evidence type="ECO:0000256" key="1">
    <source>
        <dbReference type="ARBA" id="ARBA00004651"/>
    </source>
</evidence>
<dbReference type="InterPro" id="IPR004772">
    <property type="entry name" value="TrkH"/>
</dbReference>
<feature type="transmembrane region" description="Helical" evidence="10">
    <location>
        <begin position="45"/>
        <end position="66"/>
    </location>
</feature>
<gene>
    <name evidence="11" type="ORF">G4Z02_02585</name>
</gene>
<feature type="transmembrane region" description="Helical" evidence="10">
    <location>
        <begin position="230"/>
        <end position="251"/>
    </location>
</feature>
<keyword evidence="9 10" id="KW-0472">Membrane</keyword>
<evidence type="ECO:0000256" key="2">
    <source>
        <dbReference type="ARBA" id="ARBA00022448"/>
    </source>
</evidence>
<evidence type="ECO:0000313" key="11">
    <source>
        <dbReference type="EMBL" id="QMS84682.1"/>
    </source>
</evidence>
<protein>
    <submittedName>
        <fullName evidence="11">Trk family potassium uptake protein</fullName>
    </submittedName>
</protein>
<feature type="transmembrane region" description="Helical" evidence="10">
    <location>
        <begin position="409"/>
        <end position="430"/>
    </location>
</feature>
<name>A0A7L7KQX2_9MOLU</name>
<reference evidence="11 12" key="1">
    <citation type="submission" date="2020-02" db="EMBL/GenBank/DDBJ databases">
        <authorList>
            <person name="Zheng R.K."/>
            <person name="Sun C.M."/>
        </authorList>
    </citation>
    <scope>NUCLEOTIDE SEQUENCE [LARGE SCALE GENOMIC DNA]</scope>
    <source>
        <strain evidence="12">zrk13</strain>
    </source>
</reference>
<dbReference type="EMBL" id="CP048914">
    <property type="protein sequence ID" value="QMS84682.1"/>
    <property type="molecule type" value="Genomic_DNA"/>
</dbReference>
<keyword evidence="2" id="KW-0813">Transport</keyword>
<dbReference type="NCBIfam" id="TIGR00933">
    <property type="entry name" value="2a38"/>
    <property type="match status" value="1"/>
</dbReference>